<keyword evidence="2" id="KW-1185">Reference proteome</keyword>
<dbReference type="EMBL" id="FLUX01000030">
    <property type="protein sequence ID" value="SBW25442.1"/>
    <property type="molecule type" value="Genomic_DNA"/>
</dbReference>
<name>A0ABY0JPI5_9ENTR</name>
<proteinExistence type="predicted"/>
<evidence type="ECO:0000313" key="1">
    <source>
        <dbReference type="EMBL" id="SBW25442.1"/>
    </source>
</evidence>
<dbReference type="Proteomes" id="UP000195338">
    <property type="component" value="Unassembled WGS sequence"/>
</dbReference>
<accession>A0ABY0JPI5</accession>
<protein>
    <submittedName>
        <fullName evidence="1">Uncharacterized protein</fullName>
    </submittedName>
</protein>
<reference evidence="1 2" key="1">
    <citation type="submission" date="2016-04" db="EMBL/GenBank/DDBJ databases">
        <authorList>
            <person name="Mornico D."/>
        </authorList>
    </citation>
    <scope>NUCLEOTIDE SEQUENCE [LARGE SCALE GENOMIC DNA]</scope>
    <source>
        <strain evidence="1 2">A121</strain>
    </source>
</reference>
<gene>
    <name evidence="1" type="ORF">BN4901_2470</name>
</gene>
<comment type="caution">
    <text evidence="1">The sequence shown here is derived from an EMBL/GenBank/DDBJ whole genome shotgun (WGS) entry which is preliminary data.</text>
</comment>
<evidence type="ECO:0000313" key="2">
    <source>
        <dbReference type="Proteomes" id="UP000195338"/>
    </source>
</evidence>
<organism evidence="1 2">
    <name type="scientific">Citrobacter europaeus</name>
    <dbReference type="NCBI Taxonomy" id="1914243"/>
    <lineage>
        <taxon>Bacteria</taxon>
        <taxon>Pseudomonadati</taxon>
        <taxon>Pseudomonadota</taxon>
        <taxon>Gammaproteobacteria</taxon>
        <taxon>Enterobacterales</taxon>
        <taxon>Enterobacteriaceae</taxon>
        <taxon>Citrobacter</taxon>
    </lineage>
</organism>
<sequence length="39" mass="4578">MQGDSGLTEIIGIKLFRRGHRFFINWHDLAICCQVIYIL</sequence>